<dbReference type="OrthoDB" id="1420916at2"/>
<evidence type="ECO:0000259" key="2">
    <source>
        <dbReference type="Pfam" id="PF10099"/>
    </source>
</evidence>
<reference evidence="3 4" key="1">
    <citation type="submission" date="2019-03" db="EMBL/GenBank/DDBJ databases">
        <title>Flavobacterium AT-3-2 sp. nov., isolated from arctic soil.</title>
        <authorList>
            <person name="Chaudhary D.K."/>
        </authorList>
    </citation>
    <scope>NUCLEOTIDE SEQUENCE [LARGE SCALE GENOMIC DNA]</scope>
    <source>
        <strain evidence="3 4">AT-3-2</strain>
    </source>
</reference>
<keyword evidence="1" id="KW-0175">Coiled coil</keyword>
<proteinExistence type="predicted"/>
<dbReference type="GO" id="GO:0006417">
    <property type="term" value="P:regulation of translation"/>
    <property type="evidence" value="ECO:0007669"/>
    <property type="project" value="TreeGrafter"/>
</dbReference>
<dbReference type="RefSeq" id="WP_131908856.1">
    <property type="nucleotide sequence ID" value="NZ_SMFM01000002.1"/>
</dbReference>
<dbReference type="InterPro" id="IPR051474">
    <property type="entry name" value="Anti-sigma-K/W_factor"/>
</dbReference>
<dbReference type="GO" id="GO:0016989">
    <property type="term" value="F:sigma factor antagonist activity"/>
    <property type="evidence" value="ECO:0007669"/>
    <property type="project" value="TreeGrafter"/>
</dbReference>
<name>A0A4R5AY26_9FLAO</name>
<feature type="coiled-coil region" evidence="1">
    <location>
        <begin position="111"/>
        <end position="138"/>
    </location>
</feature>
<feature type="domain" description="Anti-sigma K factor RskA C-terminal" evidence="2">
    <location>
        <begin position="95"/>
        <end position="251"/>
    </location>
</feature>
<evidence type="ECO:0000313" key="4">
    <source>
        <dbReference type="Proteomes" id="UP000295278"/>
    </source>
</evidence>
<accession>A0A4R5AY26</accession>
<dbReference type="AlphaFoldDB" id="A0A4R5AY26"/>
<keyword evidence="4" id="KW-1185">Reference proteome</keyword>
<evidence type="ECO:0000256" key="1">
    <source>
        <dbReference type="SAM" id="Coils"/>
    </source>
</evidence>
<gene>
    <name evidence="3" type="ORF">E0F89_05530</name>
</gene>
<dbReference type="PANTHER" id="PTHR37461">
    <property type="entry name" value="ANTI-SIGMA-K FACTOR RSKA"/>
    <property type="match status" value="1"/>
</dbReference>
<sequence>METKEYIESGILELYVYGLLSEAENEEVTSKAKNNPEINNEIIAIEKAIVALSSSFSPFHSVANYEKIKEKLELKHAEVIQLEPAKNRSQYIGWAAALLLLVGLGYQYNQLNLTTTQVAKTETEKIKLEKEFNVLKLKNTANETSLAVVRDTKNTVITLGGQAVAPESSAKVYWNQETKVVHIDAAGLPEPPEGMVYQVWALKLSPLTPTSIGLLENFDVNEQKLFAVNNANDAEAFGITLEPAGGSLTPTMAQLYTLGKV</sequence>
<protein>
    <submittedName>
        <fullName evidence="3">Anti-sigma factor</fullName>
    </submittedName>
</protein>
<dbReference type="GO" id="GO:0005886">
    <property type="term" value="C:plasma membrane"/>
    <property type="evidence" value="ECO:0007669"/>
    <property type="project" value="InterPro"/>
</dbReference>
<evidence type="ECO:0000313" key="3">
    <source>
        <dbReference type="EMBL" id="TDD77060.1"/>
    </source>
</evidence>
<comment type="caution">
    <text evidence="3">The sequence shown here is derived from an EMBL/GenBank/DDBJ whole genome shotgun (WGS) entry which is preliminary data.</text>
</comment>
<dbReference type="EMBL" id="SMFM01000002">
    <property type="protein sequence ID" value="TDD77060.1"/>
    <property type="molecule type" value="Genomic_DNA"/>
</dbReference>
<dbReference type="Proteomes" id="UP000295278">
    <property type="component" value="Unassembled WGS sequence"/>
</dbReference>
<organism evidence="3 4">
    <name type="scientific">Flavobacterium caseinilyticum</name>
    <dbReference type="NCBI Taxonomy" id="2541732"/>
    <lineage>
        <taxon>Bacteria</taxon>
        <taxon>Pseudomonadati</taxon>
        <taxon>Bacteroidota</taxon>
        <taxon>Flavobacteriia</taxon>
        <taxon>Flavobacteriales</taxon>
        <taxon>Flavobacteriaceae</taxon>
        <taxon>Flavobacterium</taxon>
    </lineage>
</organism>
<dbReference type="Pfam" id="PF10099">
    <property type="entry name" value="RskA_C"/>
    <property type="match status" value="1"/>
</dbReference>
<dbReference type="InterPro" id="IPR018764">
    <property type="entry name" value="RskA_C"/>
</dbReference>
<dbReference type="PANTHER" id="PTHR37461:SF1">
    <property type="entry name" value="ANTI-SIGMA-K FACTOR RSKA"/>
    <property type="match status" value="1"/>
</dbReference>